<keyword evidence="3" id="KW-1185">Reference proteome</keyword>
<sequence>ILGKLRGRQTCKSKSPQGSASKLPLSLSLSSLSISASQLSANNSRTPPVFILKKVKQIYKYEINRPHY</sequence>
<dbReference type="Proteomes" id="UP001283361">
    <property type="component" value="Unassembled WGS sequence"/>
</dbReference>
<gene>
    <name evidence="2" type="ORF">RRG08_019699</name>
</gene>
<dbReference type="EMBL" id="JAWDGP010001194">
    <property type="protein sequence ID" value="KAK3793652.1"/>
    <property type="molecule type" value="Genomic_DNA"/>
</dbReference>
<protein>
    <submittedName>
        <fullName evidence="2">Uncharacterized protein</fullName>
    </submittedName>
</protein>
<feature type="compositionally biased region" description="Basic residues" evidence="1">
    <location>
        <begin position="1"/>
        <end position="11"/>
    </location>
</feature>
<accession>A0AAE1E4F3</accession>
<dbReference type="AlphaFoldDB" id="A0AAE1E4F3"/>
<evidence type="ECO:0000313" key="3">
    <source>
        <dbReference type="Proteomes" id="UP001283361"/>
    </source>
</evidence>
<feature type="region of interest" description="Disordered" evidence="1">
    <location>
        <begin position="1"/>
        <end position="23"/>
    </location>
</feature>
<evidence type="ECO:0000256" key="1">
    <source>
        <dbReference type="SAM" id="MobiDB-lite"/>
    </source>
</evidence>
<reference evidence="2" key="1">
    <citation type="journal article" date="2023" name="G3 (Bethesda)">
        <title>A reference genome for the long-term kleptoplast-retaining sea slug Elysia crispata morphotype clarki.</title>
        <authorList>
            <person name="Eastman K.E."/>
            <person name="Pendleton A.L."/>
            <person name="Shaikh M.A."/>
            <person name="Suttiyut T."/>
            <person name="Ogas R."/>
            <person name="Tomko P."/>
            <person name="Gavelis G."/>
            <person name="Widhalm J.R."/>
            <person name="Wisecaver J.H."/>
        </authorList>
    </citation>
    <scope>NUCLEOTIDE SEQUENCE</scope>
    <source>
        <strain evidence="2">ECLA1</strain>
    </source>
</reference>
<organism evidence="2 3">
    <name type="scientific">Elysia crispata</name>
    <name type="common">lettuce slug</name>
    <dbReference type="NCBI Taxonomy" id="231223"/>
    <lineage>
        <taxon>Eukaryota</taxon>
        <taxon>Metazoa</taxon>
        <taxon>Spiralia</taxon>
        <taxon>Lophotrochozoa</taxon>
        <taxon>Mollusca</taxon>
        <taxon>Gastropoda</taxon>
        <taxon>Heterobranchia</taxon>
        <taxon>Euthyneura</taxon>
        <taxon>Panpulmonata</taxon>
        <taxon>Sacoglossa</taxon>
        <taxon>Placobranchoidea</taxon>
        <taxon>Plakobranchidae</taxon>
        <taxon>Elysia</taxon>
    </lineage>
</organism>
<feature type="non-terminal residue" evidence="2">
    <location>
        <position position="1"/>
    </location>
</feature>
<proteinExistence type="predicted"/>
<evidence type="ECO:0000313" key="2">
    <source>
        <dbReference type="EMBL" id="KAK3793652.1"/>
    </source>
</evidence>
<comment type="caution">
    <text evidence="2">The sequence shown here is derived from an EMBL/GenBank/DDBJ whole genome shotgun (WGS) entry which is preliminary data.</text>
</comment>
<name>A0AAE1E4F3_9GAST</name>